<accession>A0ABY6MZQ5</accession>
<evidence type="ECO:0000259" key="7">
    <source>
        <dbReference type="Pfam" id="PF01368"/>
    </source>
</evidence>
<dbReference type="Pfam" id="PF17768">
    <property type="entry name" value="RecJ_OB"/>
    <property type="match status" value="1"/>
</dbReference>
<keyword evidence="3" id="KW-0540">Nuclease</keyword>
<dbReference type="NCBIfam" id="TIGR00644">
    <property type="entry name" value="recJ"/>
    <property type="match status" value="1"/>
</dbReference>
<evidence type="ECO:0000256" key="1">
    <source>
        <dbReference type="ARBA" id="ARBA00005915"/>
    </source>
</evidence>
<evidence type="ECO:0000256" key="2">
    <source>
        <dbReference type="ARBA" id="ARBA00019841"/>
    </source>
</evidence>
<proteinExistence type="inferred from homology"/>
<evidence type="ECO:0000256" key="4">
    <source>
        <dbReference type="ARBA" id="ARBA00022801"/>
    </source>
</evidence>
<dbReference type="SUPFAM" id="SSF64182">
    <property type="entry name" value="DHH phosphoesterases"/>
    <property type="match status" value="1"/>
</dbReference>
<keyword evidence="5 10" id="KW-0269">Exonuclease</keyword>
<dbReference type="Pfam" id="PF01368">
    <property type="entry name" value="DHH"/>
    <property type="match status" value="1"/>
</dbReference>
<comment type="similarity">
    <text evidence="1">Belongs to the RecJ family.</text>
</comment>
<keyword evidence="4" id="KW-0378">Hydrolase</keyword>
<dbReference type="PANTHER" id="PTHR30255:SF2">
    <property type="entry name" value="SINGLE-STRANDED-DNA-SPECIFIC EXONUCLEASE RECJ"/>
    <property type="match status" value="1"/>
</dbReference>
<dbReference type="RefSeq" id="WP_265046731.1">
    <property type="nucleotide sequence ID" value="NZ_CP100390.1"/>
</dbReference>
<sequence>MQKKIVRRNIEPVQASASWAHIPEFLQRAYKARGVNTIEELEYTLSRLATTEHLKGIAAASKILADAVQHQRRILIVGDFDCDGATSTSVATLALKMMGATSVDYLVPNRFEYGYGLTPEIVEVAKAFSPDVLVTVDNGIASCEGVAAANKLGISVVVTDHHLPGNTLPDADAIVNPNQPGCEFISKSAAGVGVIFYVMSDLRRELRESLWFERTGIVEPNLASLLDLVALGTIADVVPLDANNRILVEQGIRRIRAGKARPGILALIDVAGKDYRNLAASDLGFVVGPRLNAAGRLDDMSIGIECLLCDDPLKARQIALRLDELNQERKQIEGEMKAHASVLVDELNQTNSESDNSALPWGMCLYDETWHQGVIGILASRMKEKFHRPVIAFAPADDDCVELKGSARSIAGLHIRDALDRVATRYPSLLSKFGGHSMAAGMTIAGKNYEAFAHAFDEVVREELDESNLEAVIVSDGELAVHELNVSTAEVLRKAGPWGQNFLEPVYDGVFEVVQARIVGAKHLKLLLQVEGTDLLIDGIEFNSDWVGREAELKKVKVAYRPDVNEFRGRKSLQLMVQYLEAI</sequence>
<dbReference type="InterPro" id="IPR003156">
    <property type="entry name" value="DHHA1_dom"/>
</dbReference>
<dbReference type="InterPro" id="IPR001667">
    <property type="entry name" value="DDH_dom"/>
</dbReference>
<dbReference type="Gene3D" id="3.90.1640.30">
    <property type="match status" value="1"/>
</dbReference>
<keyword evidence="6" id="KW-0175">Coiled coil</keyword>
<feature type="domain" description="DDH" evidence="7">
    <location>
        <begin position="73"/>
        <end position="233"/>
    </location>
</feature>
<dbReference type="InterPro" id="IPR004610">
    <property type="entry name" value="RecJ"/>
</dbReference>
<dbReference type="EMBL" id="CP100390">
    <property type="protein sequence ID" value="UZE95242.1"/>
    <property type="molecule type" value="Genomic_DNA"/>
</dbReference>
<dbReference type="Gene3D" id="3.10.310.30">
    <property type="match status" value="1"/>
</dbReference>
<evidence type="ECO:0000256" key="5">
    <source>
        <dbReference type="ARBA" id="ARBA00022839"/>
    </source>
</evidence>
<dbReference type="InterPro" id="IPR041122">
    <property type="entry name" value="RecJ_OB"/>
</dbReference>
<reference evidence="10" key="1">
    <citation type="submission" date="2022-06" db="EMBL/GenBank/DDBJ databases">
        <title>Alkalimarinus sp. nov., isolated from gut of a Alitta virens.</title>
        <authorList>
            <person name="Yang A.I."/>
            <person name="Shin N.-R."/>
        </authorList>
    </citation>
    <scope>NUCLEOTIDE SEQUENCE</scope>
    <source>
        <strain evidence="10">A2M4</strain>
    </source>
</reference>
<evidence type="ECO:0000256" key="3">
    <source>
        <dbReference type="ARBA" id="ARBA00022722"/>
    </source>
</evidence>
<feature type="coiled-coil region" evidence="6">
    <location>
        <begin position="315"/>
        <end position="342"/>
    </location>
</feature>
<dbReference type="Proteomes" id="UP001163739">
    <property type="component" value="Chromosome"/>
</dbReference>
<evidence type="ECO:0000313" key="10">
    <source>
        <dbReference type="EMBL" id="UZE95242.1"/>
    </source>
</evidence>
<dbReference type="PANTHER" id="PTHR30255">
    <property type="entry name" value="SINGLE-STRANDED-DNA-SPECIFIC EXONUCLEASE RECJ"/>
    <property type="match status" value="1"/>
</dbReference>
<dbReference type="Pfam" id="PF02272">
    <property type="entry name" value="DHHA1"/>
    <property type="match status" value="1"/>
</dbReference>
<dbReference type="GO" id="GO:0004527">
    <property type="term" value="F:exonuclease activity"/>
    <property type="evidence" value="ECO:0007669"/>
    <property type="project" value="UniProtKB-KW"/>
</dbReference>
<dbReference type="InterPro" id="IPR051673">
    <property type="entry name" value="SSDNA_exonuclease_RecJ"/>
</dbReference>
<gene>
    <name evidence="10" type="primary">recJ</name>
    <name evidence="10" type="ORF">NKI27_14380</name>
</gene>
<keyword evidence="11" id="KW-1185">Reference proteome</keyword>
<feature type="domain" description="DHHA1" evidence="8">
    <location>
        <begin position="366"/>
        <end position="461"/>
    </location>
</feature>
<organism evidence="10 11">
    <name type="scientific">Alkalimarinus alittae</name>
    <dbReference type="NCBI Taxonomy" id="2961619"/>
    <lineage>
        <taxon>Bacteria</taxon>
        <taxon>Pseudomonadati</taxon>
        <taxon>Pseudomonadota</taxon>
        <taxon>Gammaproteobacteria</taxon>
        <taxon>Alteromonadales</taxon>
        <taxon>Alteromonadaceae</taxon>
        <taxon>Alkalimarinus</taxon>
    </lineage>
</organism>
<evidence type="ECO:0000313" key="11">
    <source>
        <dbReference type="Proteomes" id="UP001163739"/>
    </source>
</evidence>
<feature type="domain" description="RecJ OB" evidence="9">
    <location>
        <begin position="476"/>
        <end position="578"/>
    </location>
</feature>
<evidence type="ECO:0000256" key="6">
    <source>
        <dbReference type="SAM" id="Coils"/>
    </source>
</evidence>
<name>A0ABY6MZQ5_9ALTE</name>
<protein>
    <recommendedName>
        <fullName evidence="2">Single-stranded-DNA-specific exonuclease RecJ</fullName>
    </recommendedName>
</protein>
<dbReference type="InterPro" id="IPR038763">
    <property type="entry name" value="DHH_sf"/>
</dbReference>
<evidence type="ECO:0000259" key="8">
    <source>
        <dbReference type="Pfam" id="PF02272"/>
    </source>
</evidence>
<evidence type="ECO:0000259" key="9">
    <source>
        <dbReference type="Pfam" id="PF17768"/>
    </source>
</evidence>